<dbReference type="InterPro" id="IPR002364">
    <property type="entry name" value="Quin_OxRdtase/zeta-crystal_CS"/>
</dbReference>
<evidence type="ECO:0000313" key="3">
    <source>
        <dbReference type="EMBL" id="ACQ91700.1"/>
    </source>
</evidence>
<dbReference type="GO" id="GO:0016491">
    <property type="term" value="F:oxidoreductase activity"/>
    <property type="evidence" value="ECO:0007669"/>
    <property type="project" value="UniProtKB-KW"/>
</dbReference>
<dbReference type="STRING" id="595494.Tola_0070"/>
<dbReference type="Pfam" id="PF08240">
    <property type="entry name" value="ADH_N"/>
    <property type="match status" value="1"/>
</dbReference>
<dbReference type="HOGENOM" id="CLU_026673_3_3_6"/>
<feature type="domain" description="Enoyl reductase (ER)" evidence="2">
    <location>
        <begin position="10"/>
        <end position="310"/>
    </location>
</feature>
<dbReference type="SUPFAM" id="SSF51735">
    <property type="entry name" value="NAD(P)-binding Rossmann-fold domains"/>
    <property type="match status" value="1"/>
</dbReference>
<accession>C4L7C4</accession>
<keyword evidence="1" id="KW-0560">Oxidoreductase</keyword>
<evidence type="ECO:0000256" key="1">
    <source>
        <dbReference type="ARBA" id="ARBA00023002"/>
    </source>
</evidence>
<dbReference type="GO" id="GO:0008270">
    <property type="term" value="F:zinc ion binding"/>
    <property type="evidence" value="ECO:0007669"/>
    <property type="project" value="InterPro"/>
</dbReference>
<reference evidence="3 4" key="2">
    <citation type="journal article" date="2011" name="Stand. Genomic Sci.">
        <title>Complete genome sequence of Tolumonas auensis type strain (TA 4).</title>
        <authorList>
            <person name="Chertkov O."/>
            <person name="Copeland A."/>
            <person name="Lucas S."/>
            <person name="Lapidus A."/>
            <person name="Berry K.W."/>
            <person name="Detter J.C."/>
            <person name="Del Rio T.G."/>
            <person name="Hammon N."/>
            <person name="Dalin E."/>
            <person name="Tice H."/>
            <person name="Pitluck S."/>
            <person name="Richardson P."/>
            <person name="Bruce D."/>
            <person name="Goodwin L."/>
            <person name="Han C."/>
            <person name="Tapia R."/>
            <person name="Saunders E."/>
            <person name="Schmutz J."/>
            <person name="Brettin T."/>
            <person name="Larimer F."/>
            <person name="Land M."/>
            <person name="Hauser L."/>
            <person name="Spring S."/>
            <person name="Rohde M."/>
            <person name="Kyrpides N.C."/>
            <person name="Ivanova N."/>
            <person name="Goker M."/>
            <person name="Beller H.R."/>
            <person name="Klenk H.P."/>
            <person name="Woyke T."/>
        </authorList>
    </citation>
    <scope>NUCLEOTIDE SEQUENCE [LARGE SCALE GENOMIC DNA]</scope>
    <source>
        <strain evidence="4">DSM 9187 / TA4</strain>
    </source>
</reference>
<protein>
    <submittedName>
        <fullName evidence="3">Alcohol dehydrogenase zinc-binding domain protein</fullName>
    </submittedName>
</protein>
<dbReference type="SMART" id="SM00829">
    <property type="entry name" value="PKS_ER"/>
    <property type="match status" value="1"/>
</dbReference>
<dbReference type="eggNOG" id="COG0604">
    <property type="taxonomic scope" value="Bacteria"/>
</dbReference>
<dbReference type="Pfam" id="PF13602">
    <property type="entry name" value="ADH_zinc_N_2"/>
    <property type="match status" value="1"/>
</dbReference>
<dbReference type="InterPro" id="IPR013154">
    <property type="entry name" value="ADH-like_N"/>
</dbReference>
<dbReference type="PANTHER" id="PTHR11695">
    <property type="entry name" value="ALCOHOL DEHYDROGENASE RELATED"/>
    <property type="match status" value="1"/>
</dbReference>
<dbReference type="PANTHER" id="PTHR11695:SF294">
    <property type="entry name" value="RETICULON-4-INTERACTING PROTEIN 1, MITOCHONDRIAL"/>
    <property type="match status" value="1"/>
</dbReference>
<dbReference type="Gene3D" id="3.90.180.10">
    <property type="entry name" value="Medium-chain alcohol dehydrogenases, catalytic domain"/>
    <property type="match status" value="1"/>
</dbReference>
<dbReference type="EMBL" id="CP001616">
    <property type="protein sequence ID" value="ACQ91700.1"/>
    <property type="molecule type" value="Genomic_DNA"/>
</dbReference>
<evidence type="ECO:0000313" key="4">
    <source>
        <dbReference type="Proteomes" id="UP000009073"/>
    </source>
</evidence>
<sequence length="317" mass="32405">MAQLQITRFGGVDVLQLTEKELPAPAADQVLLAVLLASVNPIDAKTRAGLGWAAQKFKDALPWTPGFDVCGVVREAGSDVTTFSVGQRVCGMTSGGGAYASAMLAPAAELLPVPKNITHAQAAALPLAGLTARQGLFEFGQLQAGETVLISAAAGGVGHIAVQLAKQAGATVVATASEANHDFLLKLGADKVVDYHDAEAMAALTGQVDFVFDLVGFDSGLTALSLLKAGGRQVTVPTIAVPAIKAVAETQGKTVSGMLVHQDADGLAALLALCSAGKLQVHVSKIYPLAEGAKAHQAIESGRTRGKLLLDPGSQEM</sequence>
<dbReference type="Proteomes" id="UP000009073">
    <property type="component" value="Chromosome"/>
</dbReference>
<dbReference type="KEGG" id="tau:Tola_0070"/>
<dbReference type="InterPro" id="IPR011032">
    <property type="entry name" value="GroES-like_sf"/>
</dbReference>
<name>C4L7C4_TOLAT</name>
<proteinExistence type="predicted"/>
<dbReference type="InterPro" id="IPR036291">
    <property type="entry name" value="NAD(P)-bd_dom_sf"/>
</dbReference>
<dbReference type="OrthoDB" id="9785812at2"/>
<dbReference type="SUPFAM" id="SSF50129">
    <property type="entry name" value="GroES-like"/>
    <property type="match status" value="1"/>
</dbReference>
<reference evidence="4" key="1">
    <citation type="submission" date="2009-05" db="EMBL/GenBank/DDBJ databases">
        <title>Complete sequence of Tolumonas auensis DSM 9187.</title>
        <authorList>
            <consortium name="US DOE Joint Genome Institute"/>
            <person name="Lucas S."/>
            <person name="Copeland A."/>
            <person name="Lapidus A."/>
            <person name="Glavina del Rio T."/>
            <person name="Tice H."/>
            <person name="Bruce D."/>
            <person name="Goodwin L."/>
            <person name="Pitluck S."/>
            <person name="Chertkov O."/>
            <person name="Brettin T."/>
            <person name="Detter J.C."/>
            <person name="Han C."/>
            <person name="Larimer F."/>
            <person name="Land M."/>
            <person name="Hauser L."/>
            <person name="Kyrpides N."/>
            <person name="Mikhailova N."/>
            <person name="Spring S."/>
            <person name="Beller H."/>
        </authorList>
    </citation>
    <scope>NUCLEOTIDE SEQUENCE [LARGE SCALE GENOMIC DNA]</scope>
    <source>
        <strain evidence="4">DSM 9187 / TA4</strain>
    </source>
</reference>
<dbReference type="CDD" id="cd05289">
    <property type="entry name" value="MDR_like_2"/>
    <property type="match status" value="1"/>
</dbReference>
<dbReference type="PROSITE" id="PS01162">
    <property type="entry name" value="QOR_ZETA_CRYSTAL"/>
    <property type="match status" value="1"/>
</dbReference>
<evidence type="ECO:0000259" key="2">
    <source>
        <dbReference type="SMART" id="SM00829"/>
    </source>
</evidence>
<keyword evidence="4" id="KW-1185">Reference proteome</keyword>
<dbReference type="InterPro" id="IPR020843">
    <property type="entry name" value="ER"/>
</dbReference>
<dbReference type="InterPro" id="IPR050700">
    <property type="entry name" value="YIM1/Zinc_Alcohol_DH_Fams"/>
</dbReference>
<dbReference type="RefSeq" id="WP_012728300.1">
    <property type="nucleotide sequence ID" value="NC_012691.1"/>
</dbReference>
<dbReference type="Gene3D" id="3.40.50.720">
    <property type="entry name" value="NAD(P)-binding Rossmann-like Domain"/>
    <property type="match status" value="1"/>
</dbReference>
<organism evidence="3 4">
    <name type="scientific">Tolumonas auensis (strain DSM 9187 / NBRC 110442 / TA 4)</name>
    <dbReference type="NCBI Taxonomy" id="595494"/>
    <lineage>
        <taxon>Bacteria</taxon>
        <taxon>Pseudomonadati</taxon>
        <taxon>Pseudomonadota</taxon>
        <taxon>Gammaproteobacteria</taxon>
        <taxon>Aeromonadales</taxon>
        <taxon>Aeromonadaceae</taxon>
        <taxon>Tolumonas</taxon>
    </lineage>
</organism>
<gene>
    <name evidence="3" type="ordered locus">Tola_0070</name>
</gene>
<dbReference type="AlphaFoldDB" id="C4L7C4"/>